<dbReference type="OrthoDB" id="3061143at2759"/>
<feature type="region of interest" description="Disordered" evidence="1">
    <location>
        <begin position="508"/>
        <end position="532"/>
    </location>
</feature>
<feature type="compositionally biased region" description="Polar residues" evidence="1">
    <location>
        <begin position="416"/>
        <end position="426"/>
    </location>
</feature>
<dbReference type="InParanoid" id="B0D900"/>
<dbReference type="EMBL" id="DS547100">
    <property type="protein sequence ID" value="EDR08925.1"/>
    <property type="molecule type" value="Genomic_DNA"/>
</dbReference>
<evidence type="ECO:0000256" key="1">
    <source>
        <dbReference type="SAM" id="MobiDB-lite"/>
    </source>
</evidence>
<sequence length="581" mass="64289">MSQHGLLRVMDGTVIYACALNCPKDPVTGLQMAEYDVINSWCFAGKRLLNPEVVEELHTVQGLILGKSEDMTRDAPTKNDQGEYVGGAAIEWTGVKGVKGTRCYSTTCTHQHSRCLVGPTAQGKVFSDNETSEWTEDLKTRKHSVKVHSDVAVKALTMFAPKSYIEAVTLNAEVMKMPRVGSDENVITPAQQVNLVPAVRFESCEEDGLVGMGDFGKIDGHTDDFDTPGSFTCMVANSRLPKEYESGQFHLLGLGCYFVLESLTVMCFSGLRKHGGTPPIAPPGVEPAPDAYHFMNVCHPPKAMISVAGSYVQPLALLPSRRQQDDLLLLGPEITSQMNPQPLPLSSHANWANDGILPRVMGARIDSTIFLSAFSFIDTDGKCYSLGPWVRAEDGVVVDTPCQDKSSWGGDVPSSPLDTEGSQAANIWSDGPEQQPEAELQNDVDHVIAARHGRWNQWFDHLETQSKFIPTQWALFEMNKDGKTQFDLIRSQFYAGPGKPLRIKSKTATKTNKRQRTEANDMEMERPKKRLKGSHVAFPQKRGDLFTSPLSLRRDSFITQDLRTFFSAVVANVLFYWAVRL</sequence>
<name>B0D900_LACBS</name>
<proteinExistence type="predicted"/>
<dbReference type="Proteomes" id="UP000001194">
    <property type="component" value="Unassembled WGS sequence"/>
</dbReference>
<dbReference type="GeneID" id="6075886"/>
<keyword evidence="3" id="KW-1185">Reference proteome</keyword>
<dbReference type="AlphaFoldDB" id="B0D900"/>
<gene>
    <name evidence="2" type="ORF">LACBIDRAFT_326550</name>
</gene>
<dbReference type="RefSeq" id="XP_001880238.1">
    <property type="nucleotide sequence ID" value="XM_001880203.1"/>
</dbReference>
<evidence type="ECO:0000313" key="3">
    <source>
        <dbReference type="Proteomes" id="UP000001194"/>
    </source>
</evidence>
<feature type="compositionally biased region" description="Basic and acidic residues" evidence="1">
    <location>
        <begin position="515"/>
        <end position="526"/>
    </location>
</feature>
<dbReference type="HOGENOM" id="CLU_033650_0_0_1"/>
<organism evidence="3">
    <name type="scientific">Laccaria bicolor (strain S238N-H82 / ATCC MYA-4686)</name>
    <name type="common">Bicoloured deceiver</name>
    <name type="synonym">Laccaria laccata var. bicolor</name>
    <dbReference type="NCBI Taxonomy" id="486041"/>
    <lineage>
        <taxon>Eukaryota</taxon>
        <taxon>Fungi</taxon>
        <taxon>Dikarya</taxon>
        <taxon>Basidiomycota</taxon>
        <taxon>Agaricomycotina</taxon>
        <taxon>Agaricomycetes</taxon>
        <taxon>Agaricomycetidae</taxon>
        <taxon>Agaricales</taxon>
        <taxon>Agaricineae</taxon>
        <taxon>Hydnangiaceae</taxon>
        <taxon>Laccaria</taxon>
    </lineage>
</organism>
<accession>B0D900</accession>
<reference evidence="2 3" key="1">
    <citation type="journal article" date="2008" name="Nature">
        <title>The genome of Laccaria bicolor provides insights into mycorrhizal symbiosis.</title>
        <authorList>
            <person name="Martin F."/>
            <person name="Aerts A."/>
            <person name="Ahren D."/>
            <person name="Brun A."/>
            <person name="Danchin E.G.J."/>
            <person name="Duchaussoy F."/>
            <person name="Gibon J."/>
            <person name="Kohler A."/>
            <person name="Lindquist E."/>
            <person name="Pereda V."/>
            <person name="Salamov A."/>
            <person name="Shapiro H.J."/>
            <person name="Wuyts J."/>
            <person name="Blaudez D."/>
            <person name="Buee M."/>
            <person name="Brokstein P."/>
            <person name="Canbaeck B."/>
            <person name="Cohen D."/>
            <person name="Courty P.E."/>
            <person name="Coutinho P.M."/>
            <person name="Delaruelle C."/>
            <person name="Detter J.C."/>
            <person name="Deveau A."/>
            <person name="DiFazio S."/>
            <person name="Duplessis S."/>
            <person name="Fraissinet-Tachet L."/>
            <person name="Lucic E."/>
            <person name="Frey-Klett P."/>
            <person name="Fourrey C."/>
            <person name="Feussner I."/>
            <person name="Gay G."/>
            <person name="Grimwood J."/>
            <person name="Hoegger P.J."/>
            <person name="Jain P."/>
            <person name="Kilaru S."/>
            <person name="Labbe J."/>
            <person name="Lin Y.C."/>
            <person name="Legue V."/>
            <person name="Le Tacon F."/>
            <person name="Marmeisse R."/>
            <person name="Melayah D."/>
            <person name="Montanini B."/>
            <person name="Muratet M."/>
            <person name="Nehls U."/>
            <person name="Niculita-Hirzel H."/>
            <person name="Oudot-Le Secq M.P."/>
            <person name="Peter M."/>
            <person name="Quesneville H."/>
            <person name="Rajashekar B."/>
            <person name="Reich M."/>
            <person name="Rouhier N."/>
            <person name="Schmutz J."/>
            <person name="Yin T."/>
            <person name="Chalot M."/>
            <person name="Henrissat B."/>
            <person name="Kuees U."/>
            <person name="Lucas S."/>
            <person name="Van de Peer Y."/>
            <person name="Podila G.K."/>
            <person name="Polle A."/>
            <person name="Pukkila P.J."/>
            <person name="Richardson P.M."/>
            <person name="Rouze P."/>
            <person name="Sanders I.R."/>
            <person name="Stajich J.E."/>
            <person name="Tunlid A."/>
            <person name="Tuskan G."/>
            <person name="Grigoriev I.V."/>
        </authorList>
    </citation>
    <scope>NUCLEOTIDE SEQUENCE [LARGE SCALE GENOMIC DNA]</scope>
    <source>
        <strain evidence="3">S238N-H82 / ATCC MYA-4686</strain>
    </source>
</reference>
<dbReference type="KEGG" id="lbc:LACBIDRAFT_326550"/>
<protein>
    <submittedName>
        <fullName evidence="2">Predicted protein</fullName>
    </submittedName>
</protein>
<evidence type="ECO:0000313" key="2">
    <source>
        <dbReference type="EMBL" id="EDR08925.1"/>
    </source>
</evidence>
<feature type="region of interest" description="Disordered" evidence="1">
    <location>
        <begin position="402"/>
        <end position="434"/>
    </location>
</feature>